<dbReference type="RefSeq" id="WP_089524391.1">
    <property type="nucleotide sequence ID" value="NZ_NMUQ01000001.1"/>
</dbReference>
<feature type="compositionally biased region" description="Pro residues" evidence="1">
    <location>
        <begin position="69"/>
        <end position="111"/>
    </location>
</feature>
<dbReference type="OrthoDB" id="2937657at2"/>
<sequence length="117" mass="12781">MAVYAFLTGNYARDIFLYGNRAFPNIRVEYVQPVKQYAAATYSYDQVDNAKAKGWVTEQEHAATEALMPPRPVQPEPEPTPDPPVEPGPPVVIPTDPATPPVEPTPDPVQPPEEGAV</sequence>
<evidence type="ECO:0000313" key="2">
    <source>
        <dbReference type="EMBL" id="OXM17316.1"/>
    </source>
</evidence>
<reference evidence="2 3" key="1">
    <citation type="submission" date="2017-07" db="EMBL/GenBank/DDBJ databases">
        <title>Paenibacillus herberti R33 genome sequencing and assembly.</title>
        <authorList>
            <person name="Su W."/>
        </authorList>
    </citation>
    <scope>NUCLEOTIDE SEQUENCE [LARGE SCALE GENOMIC DNA]</scope>
    <source>
        <strain evidence="2 3">R33</strain>
    </source>
</reference>
<feature type="region of interest" description="Disordered" evidence="1">
    <location>
        <begin position="59"/>
        <end position="117"/>
    </location>
</feature>
<dbReference type="Proteomes" id="UP000215145">
    <property type="component" value="Unassembled WGS sequence"/>
</dbReference>
<organism evidence="2 3">
    <name type="scientific">Paenibacillus herberti</name>
    <dbReference type="NCBI Taxonomy" id="1619309"/>
    <lineage>
        <taxon>Bacteria</taxon>
        <taxon>Bacillati</taxon>
        <taxon>Bacillota</taxon>
        <taxon>Bacilli</taxon>
        <taxon>Bacillales</taxon>
        <taxon>Paenibacillaceae</taxon>
        <taxon>Paenibacillus</taxon>
    </lineage>
</organism>
<name>A0A229P4V7_9BACL</name>
<dbReference type="AlphaFoldDB" id="A0A229P4V7"/>
<evidence type="ECO:0000256" key="1">
    <source>
        <dbReference type="SAM" id="MobiDB-lite"/>
    </source>
</evidence>
<keyword evidence="3" id="KW-1185">Reference proteome</keyword>
<gene>
    <name evidence="2" type="ORF">CGZ75_12135</name>
</gene>
<dbReference type="EMBL" id="NMUQ01000001">
    <property type="protein sequence ID" value="OXM17316.1"/>
    <property type="molecule type" value="Genomic_DNA"/>
</dbReference>
<protein>
    <submittedName>
        <fullName evidence="2">Uncharacterized protein</fullName>
    </submittedName>
</protein>
<evidence type="ECO:0000313" key="3">
    <source>
        <dbReference type="Proteomes" id="UP000215145"/>
    </source>
</evidence>
<accession>A0A229P4V7</accession>
<comment type="caution">
    <text evidence="2">The sequence shown here is derived from an EMBL/GenBank/DDBJ whole genome shotgun (WGS) entry which is preliminary data.</text>
</comment>
<proteinExistence type="predicted"/>